<dbReference type="GO" id="GO:0008270">
    <property type="term" value="F:zinc ion binding"/>
    <property type="evidence" value="ECO:0007669"/>
    <property type="project" value="UniProtKB-KW"/>
</dbReference>
<feature type="region of interest" description="Disordered" evidence="9">
    <location>
        <begin position="276"/>
        <end position="309"/>
    </location>
</feature>
<reference evidence="11" key="1">
    <citation type="submission" date="2021-02" db="EMBL/GenBank/DDBJ databases">
        <authorList>
            <person name="Nowell W R."/>
        </authorList>
    </citation>
    <scope>NUCLEOTIDE SEQUENCE</scope>
</reference>
<evidence type="ECO:0000256" key="1">
    <source>
        <dbReference type="ARBA" id="ARBA00000900"/>
    </source>
</evidence>
<evidence type="ECO:0000259" key="10">
    <source>
        <dbReference type="PROSITE" id="PS50135"/>
    </source>
</evidence>
<evidence type="ECO:0000256" key="8">
    <source>
        <dbReference type="PROSITE-ProRule" id="PRU00228"/>
    </source>
</evidence>
<keyword evidence="7" id="KW-0862">Zinc</keyword>
<dbReference type="SUPFAM" id="SSF57850">
    <property type="entry name" value="RING/U-box"/>
    <property type="match status" value="1"/>
</dbReference>
<dbReference type="GO" id="GO:0045202">
    <property type="term" value="C:synapse"/>
    <property type="evidence" value="ECO:0007669"/>
    <property type="project" value="GOC"/>
</dbReference>
<dbReference type="PROSITE" id="PS01357">
    <property type="entry name" value="ZF_ZZ_1"/>
    <property type="match status" value="1"/>
</dbReference>
<keyword evidence="5" id="KW-0479">Metal-binding</keyword>
<evidence type="ECO:0000313" key="12">
    <source>
        <dbReference type="Proteomes" id="UP000663852"/>
    </source>
</evidence>
<dbReference type="InterPro" id="IPR050774">
    <property type="entry name" value="KCMF1/Dystrophin"/>
</dbReference>
<dbReference type="GO" id="GO:0005886">
    <property type="term" value="C:plasma membrane"/>
    <property type="evidence" value="ECO:0007669"/>
    <property type="project" value="TreeGrafter"/>
</dbReference>
<dbReference type="InterPro" id="IPR008598">
    <property type="entry name" value="Di19_Zn-bd"/>
</dbReference>
<evidence type="ECO:0000256" key="2">
    <source>
        <dbReference type="ARBA" id="ARBA00010938"/>
    </source>
</evidence>
<dbReference type="GO" id="GO:0099536">
    <property type="term" value="P:synaptic signaling"/>
    <property type="evidence" value="ECO:0007669"/>
    <property type="project" value="TreeGrafter"/>
</dbReference>
<evidence type="ECO:0000256" key="9">
    <source>
        <dbReference type="SAM" id="MobiDB-lite"/>
    </source>
</evidence>
<evidence type="ECO:0000256" key="3">
    <source>
        <dbReference type="ARBA" id="ARBA00012483"/>
    </source>
</evidence>
<organism evidence="11 12">
    <name type="scientific">Adineta ricciae</name>
    <name type="common">Rotifer</name>
    <dbReference type="NCBI Taxonomy" id="249248"/>
    <lineage>
        <taxon>Eukaryota</taxon>
        <taxon>Metazoa</taxon>
        <taxon>Spiralia</taxon>
        <taxon>Gnathifera</taxon>
        <taxon>Rotifera</taxon>
        <taxon>Eurotatoria</taxon>
        <taxon>Bdelloidea</taxon>
        <taxon>Adinetida</taxon>
        <taxon>Adinetidae</taxon>
        <taxon>Adineta</taxon>
    </lineage>
</organism>
<evidence type="ECO:0000256" key="4">
    <source>
        <dbReference type="ARBA" id="ARBA00022679"/>
    </source>
</evidence>
<evidence type="ECO:0000313" key="11">
    <source>
        <dbReference type="EMBL" id="CAF0795942.1"/>
    </source>
</evidence>
<sequence>MSAHEGVSCDACGKSNFRSKRYKCLICYDYDLCSACYERGETSSHHTTEHPMQCILTRQDFDLYYHGERCASDLAQSFTCPFCGEMGFAYPFLNESSLTSQNLDLFHHLQCKHADEQQSNEVICPICAAMSNGEPNFVTTDLLAHIANDHQHQQVQTPSTPGLGTNPYSRQSSTRDFDFTSSTSTRGSYRRGPLRTPSRRGGLGRGGGTVSQHFVVDTASLSSGTDPIADLLTQLSAVRRLAASNNNNNTSSNSSSSTTINLQTLTRQQYERERLRSTGRSHHHHHHHSSQSQSHSSQQTTSSTNTVPGVENDFFDSLFTSALFIDASSPPVSSSSPSTNTQQTWAQIVAQQQQPIPDQQPTSTKSSITESNSSLLRKLCDETPSSSSSSSSSLTLHQQNRRKNEFVHNLLVASFACPLNDNDK</sequence>
<proteinExistence type="inferred from homology"/>
<name>A0A813S6Z2_ADIRI</name>
<feature type="region of interest" description="Disordered" evidence="9">
    <location>
        <begin position="351"/>
        <end position="373"/>
    </location>
</feature>
<dbReference type="PROSITE" id="PS50135">
    <property type="entry name" value="ZF_ZZ_2"/>
    <property type="match status" value="1"/>
</dbReference>
<feature type="domain" description="ZZ-type" evidence="10">
    <location>
        <begin position="4"/>
        <end position="60"/>
    </location>
</feature>
<feature type="compositionally biased region" description="Low complexity" evidence="9">
    <location>
        <begin position="290"/>
        <end position="304"/>
    </location>
</feature>
<dbReference type="CDD" id="cd02338">
    <property type="entry name" value="ZZ_PCMF_like"/>
    <property type="match status" value="1"/>
</dbReference>
<evidence type="ECO:0000256" key="6">
    <source>
        <dbReference type="ARBA" id="ARBA00022771"/>
    </source>
</evidence>
<feature type="compositionally biased region" description="Basic residues" evidence="9">
    <location>
        <begin position="277"/>
        <end position="289"/>
    </location>
</feature>
<accession>A0A813S6Z2</accession>
<dbReference type="EC" id="2.3.2.27" evidence="3"/>
<keyword evidence="4" id="KW-0808">Transferase</keyword>
<dbReference type="Pfam" id="PF00569">
    <property type="entry name" value="ZZ"/>
    <property type="match status" value="1"/>
</dbReference>
<dbReference type="AlphaFoldDB" id="A0A813S6Z2"/>
<evidence type="ECO:0000256" key="7">
    <source>
        <dbReference type="ARBA" id="ARBA00022833"/>
    </source>
</evidence>
<dbReference type="OrthoDB" id="7873042at2759"/>
<evidence type="ECO:0000256" key="5">
    <source>
        <dbReference type="ARBA" id="ARBA00022723"/>
    </source>
</evidence>
<dbReference type="PANTHER" id="PTHR12268">
    <property type="entry name" value="E3 UBIQUITIN-PROTEIN LIGASE KCMF1"/>
    <property type="match status" value="1"/>
</dbReference>
<comment type="caution">
    <text evidence="11">The sequence shown here is derived from an EMBL/GenBank/DDBJ whole genome shotgun (WGS) entry which is preliminary data.</text>
</comment>
<dbReference type="EMBL" id="CAJNOJ010000012">
    <property type="protein sequence ID" value="CAF0795942.1"/>
    <property type="molecule type" value="Genomic_DNA"/>
</dbReference>
<dbReference type="InterPro" id="IPR000433">
    <property type="entry name" value="Znf_ZZ"/>
</dbReference>
<dbReference type="Pfam" id="PF05605">
    <property type="entry name" value="zf-Di19"/>
    <property type="match status" value="1"/>
</dbReference>
<keyword evidence="6 8" id="KW-0863">Zinc-finger</keyword>
<feature type="compositionally biased region" description="Polar residues" evidence="9">
    <location>
        <begin position="153"/>
        <end position="171"/>
    </location>
</feature>
<protein>
    <recommendedName>
        <fullName evidence="3">RING-type E3 ubiquitin transferase</fullName>
        <ecNumber evidence="3">2.3.2.27</ecNumber>
    </recommendedName>
</protein>
<feature type="region of interest" description="Disordered" evidence="9">
    <location>
        <begin position="150"/>
        <end position="209"/>
    </location>
</feature>
<comment type="similarity">
    <text evidence="2">Belongs to the KCMF1 family.</text>
</comment>
<dbReference type="SMART" id="SM00291">
    <property type="entry name" value="ZnF_ZZ"/>
    <property type="match status" value="1"/>
</dbReference>
<dbReference type="InterPro" id="IPR043145">
    <property type="entry name" value="Znf_ZZ_sf"/>
</dbReference>
<comment type="catalytic activity">
    <reaction evidence="1">
        <text>S-ubiquitinyl-[E2 ubiquitin-conjugating enzyme]-L-cysteine + [acceptor protein]-L-lysine = [E2 ubiquitin-conjugating enzyme]-L-cysteine + N(6)-ubiquitinyl-[acceptor protein]-L-lysine.</text>
        <dbReference type="EC" id="2.3.2.27"/>
    </reaction>
</comment>
<dbReference type="PANTHER" id="PTHR12268:SF13">
    <property type="entry name" value="E3 UBIQUITIN-PROTEIN LIGASE KCMF1"/>
    <property type="match status" value="1"/>
</dbReference>
<gene>
    <name evidence="11" type="ORF">EDS130_LOCUS4593</name>
</gene>
<dbReference type="Proteomes" id="UP000663852">
    <property type="component" value="Unassembled WGS sequence"/>
</dbReference>
<dbReference type="GO" id="GO:0061630">
    <property type="term" value="F:ubiquitin protein ligase activity"/>
    <property type="evidence" value="ECO:0007669"/>
    <property type="project" value="UniProtKB-EC"/>
</dbReference>
<dbReference type="Gene3D" id="3.30.60.90">
    <property type="match status" value="1"/>
</dbReference>